<keyword evidence="2" id="KW-1185">Reference proteome</keyword>
<evidence type="ECO:0000313" key="1">
    <source>
        <dbReference type="EnsemblPlants" id="AVESA.00010b.r2.7DG1357040.1.CDS"/>
    </source>
</evidence>
<name>A0ACD6ADC2_AVESA</name>
<protein>
    <submittedName>
        <fullName evidence="1">Uncharacterized protein</fullName>
    </submittedName>
</protein>
<evidence type="ECO:0000313" key="2">
    <source>
        <dbReference type="Proteomes" id="UP001732700"/>
    </source>
</evidence>
<dbReference type="EnsemblPlants" id="AVESA.00010b.r2.7DG1357040.1">
    <property type="protein sequence ID" value="AVESA.00010b.r2.7DG1357040.1.CDS"/>
    <property type="gene ID" value="AVESA.00010b.r2.7DG1357040"/>
</dbReference>
<sequence>MPLPWSRRRPPEPIVPDVFSHFQFPDLRPPERDWAELPLDAISYILHKLDQVELLTGGVAAVCRSWRRAARDEPELWRRIRFTEYQRNLARAALSLSSGQCEEFCGEYVDDAFLLFLSHRAPMLKCLRLQFCYGITSKGFAAAIANFPLLEELELDHVDGIGDTGVFEHVARSCPRMKHITYIRFFPNFEFRTSDPGNDREALAIASMPELRTLQLFRDTLTNTGLASVIDNCPHLELLDLRHCRNISVDDALRAKCARIKKTTLLPYFWDPRRGKKFESPSEFIPCYIPSVGSTWRMARDKYIGGDDDSMSHSRQSPDSFCSYLGEHELLETSLKEYDRMLEKSMRRYKI</sequence>
<organism evidence="1 2">
    <name type="scientific">Avena sativa</name>
    <name type="common">Oat</name>
    <dbReference type="NCBI Taxonomy" id="4498"/>
    <lineage>
        <taxon>Eukaryota</taxon>
        <taxon>Viridiplantae</taxon>
        <taxon>Streptophyta</taxon>
        <taxon>Embryophyta</taxon>
        <taxon>Tracheophyta</taxon>
        <taxon>Spermatophyta</taxon>
        <taxon>Magnoliopsida</taxon>
        <taxon>Liliopsida</taxon>
        <taxon>Poales</taxon>
        <taxon>Poaceae</taxon>
        <taxon>BOP clade</taxon>
        <taxon>Pooideae</taxon>
        <taxon>Poodae</taxon>
        <taxon>Poeae</taxon>
        <taxon>Poeae Chloroplast Group 1 (Aveneae type)</taxon>
        <taxon>Aveninae</taxon>
        <taxon>Avena</taxon>
    </lineage>
</organism>
<accession>A0ACD6ADC2</accession>
<reference evidence="1" key="2">
    <citation type="submission" date="2025-09" db="UniProtKB">
        <authorList>
            <consortium name="EnsemblPlants"/>
        </authorList>
    </citation>
    <scope>IDENTIFICATION</scope>
</reference>
<proteinExistence type="predicted"/>
<dbReference type="Proteomes" id="UP001732700">
    <property type="component" value="Chromosome 7D"/>
</dbReference>
<reference evidence="1" key="1">
    <citation type="submission" date="2021-05" db="EMBL/GenBank/DDBJ databases">
        <authorList>
            <person name="Scholz U."/>
            <person name="Mascher M."/>
            <person name="Fiebig A."/>
        </authorList>
    </citation>
    <scope>NUCLEOTIDE SEQUENCE [LARGE SCALE GENOMIC DNA]</scope>
</reference>